<keyword evidence="7" id="KW-0406">Ion transport</keyword>
<keyword evidence="6 10" id="KW-0812">Transmembrane</keyword>
<comment type="subcellular location">
    <subcellularLocation>
        <location evidence="1">Cell membrane</location>
        <topology evidence="1">Multi-pass membrane protein</topology>
    </subcellularLocation>
</comment>
<dbReference type="EMBL" id="AQGW01000013">
    <property type="protein sequence ID" value="MBE0380976.1"/>
    <property type="molecule type" value="Genomic_DNA"/>
</dbReference>
<gene>
    <name evidence="14" type="primary">fieF</name>
    <name evidence="14" type="ORF">PCAR9_A31313</name>
    <name evidence="13" type="ORF">PCARR_a2680</name>
</gene>
<dbReference type="Proteomes" id="UP000615003">
    <property type="component" value="Unassembled WGS sequence"/>
</dbReference>
<reference evidence="14 15" key="2">
    <citation type="submission" date="2017-11" db="EMBL/GenBank/DDBJ databases">
        <authorList>
            <person name="Han C.G."/>
        </authorList>
    </citation>
    <scope>NUCLEOTIDE SEQUENCE [LARGE SCALE GENOMIC DNA]</scope>
    <source>
        <strain evidence="15">ATCC 43555</strain>
        <strain evidence="14">ATCC43555</strain>
    </source>
</reference>
<dbReference type="AlphaFoldDB" id="A0A2K4XCR0"/>
<dbReference type="InterPro" id="IPR002524">
    <property type="entry name" value="Cation_efflux"/>
</dbReference>
<evidence type="ECO:0000313" key="14">
    <source>
        <dbReference type="EMBL" id="SOU42110.1"/>
    </source>
</evidence>
<dbReference type="Proteomes" id="UP000238288">
    <property type="component" value="Chromosome PCAR9a"/>
</dbReference>
<dbReference type="InterPro" id="IPR027469">
    <property type="entry name" value="Cation_efflux_TMD_sf"/>
</dbReference>
<dbReference type="Gene3D" id="3.30.70.1350">
    <property type="entry name" value="Cation efflux protein, cytoplasmic domain"/>
    <property type="match status" value="1"/>
</dbReference>
<dbReference type="GO" id="GO:0015093">
    <property type="term" value="F:ferrous iron transmembrane transporter activity"/>
    <property type="evidence" value="ECO:0007669"/>
    <property type="project" value="TreeGrafter"/>
</dbReference>
<feature type="domain" description="Cation efflux protein cytoplasmic" evidence="12">
    <location>
        <begin position="211"/>
        <end position="288"/>
    </location>
</feature>
<dbReference type="GO" id="GO:0015341">
    <property type="term" value="F:zinc efflux antiporter activity"/>
    <property type="evidence" value="ECO:0007669"/>
    <property type="project" value="TreeGrafter"/>
</dbReference>
<keyword evidence="7" id="KW-0862">Zinc</keyword>
<dbReference type="PANTHER" id="PTHR43840">
    <property type="entry name" value="MITOCHONDRIAL METAL TRANSPORTER 1-RELATED"/>
    <property type="match status" value="1"/>
</dbReference>
<evidence type="ECO:0000256" key="7">
    <source>
        <dbReference type="ARBA" id="ARBA00022906"/>
    </source>
</evidence>
<keyword evidence="9 10" id="KW-0472">Membrane</keyword>
<dbReference type="GO" id="GO:0005886">
    <property type="term" value="C:plasma membrane"/>
    <property type="evidence" value="ECO:0007669"/>
    <property type="project" value="UniProtKB-SubCell"/>
</dbReference>
<evidence type="ECO:0000313" key="15">
    <source>
        <dbReference type="Proteomes" id="UP000238288"/>
    </source>
</evidence>
<feature type="transmembrane region" description="Helical" evidence="10">
    <location>
        <begin position="159"/>
        <end position="176"/>
    </location>
</feature>
<dbReference type="Gene3D" id="1.20.1510.10">
    <property type="entry name" value="Cation efflux protein transmembrane domain"/>
    <property type="match status" value="1"/>
</dbReference>
<sequence length="306" mass="33530">MHNRSYEFWVKTSSIVTMVMVSLMIGAKTWAWLASGSASMLGSLTDSLMDITATAMSFLVLGYALRPADDDHRFGHGKAEALAGLGQAAFIAGSGCLLAFHGIERLFNPIQLTHSLLGVWVSIFAIVCTLVIVFVQNKVVKYTDSIAIKADSVHYKGDLILNAAVLLAILLAYYGVLYADPLFAIGVAGYLLYNSWDIARDSADHLMDKELPDDEKQSIFDIAKEHADVHGVHGIRTRQGGKIKFIQMHLELDDNLSLIRAHNVADEVEAMISARFESEVDILIHLDPLSVLVNPSTVQEVTDSQN</sequence>
<protein>
    <submittedName>
        <fullName evidence="13">Ferrous-iron efflux pump FieF</fullName>
    </submittedName>
    <submittedName>
        <fullName evidence="14">Zinc transporter</fullName>
    </submittedName>
</protein>
<feature type="transmembrane region" description="Helical" evidence="10">
    <location>
        <begin position="81"/>
        <end position="103"/>
    </location>
</feature>
<evidence type="ECO:0000256" key="5">
    <source>
        <dbReference type="ARBA" id="ARBA00022496"/>
    </source>
</evidence>
<keyword evidence="5" id="KW-0410">Iron transport</keyword>
<evidence type="ECO:0000256" key="9">
    <source>
        <dbReference type="ARBA" id="ARBA00023136"/>
    </source>
</evidence>
<dbReference type="GO" id="GO:0006882">
    <property type="term" value="P:intracellular zinc ion homeostasis"/>
    <property type="evidence" value="ECO:0007669"/>
    <property type="project" value="TreeGrafter"/>
</dbReference>
<keyword evidence="8 10" id="KW-1133">Transmembrane helix</keyword>
<feature type="transmembrane region" description="Helical" evidence="10">
    <location>
        <begin position="12"/>
        <end position="31"/>
    </location>
</feature>
<keyword evidence="4" id="KW-1003">Cell membrane</keyword>
<proteinExistence type="inferred from homology"/>
<dbReference type="PANTHER" id="PTHR43840:SF41">
    <property type="entry name" value="CATION-EFFLUX PUMP FIEF"/>
    <property type="match status" value="1"/>
</dbReference>
<dbReference type="NCBIfam" id="TIGR01297">
    <property type="entry name" value="CDF"/>
    <property type="match status" value="1"/>
</dbReference>
<dbReference type="Pfam" id="PF01545">
    <property type="entry name" value="Cation_efflux"/>
    <property type="match status" value="1"/>
</dbReference>
<keyword evidence="5" id="KW-0408">Iron</keyword>
<organism evidence="14 15">
    <name type="scientific">Pseudoalteromonas carrageenovora IAM 12662</name>
    <dbReference type="NCBI Taxonomy" id="1314868"/>
    <lineage>
        <taxon>Bacteria</taxon>
        <taxon>Pseudomonadati</taxon>
        <taxon>Pseudomonadota</taxon>
        <taxon>Gammaproteobacteria</taxon>
        <taxon>Alteromonadales</taxon>
        <taxon>Pseudoalteromonadaceae</taxon>
        <taxon>Pseudoalteromonas</taxon>
    </lineage>
</organism>
<dbReference type="InterPro" id="IPR050291">
    <property type="entry name" value="CDF_Transporter"/>
</dbReference>
<evidence type="ECO:0000256" key="4">
    <source>
        <dbReference type="ARBA" id="ARBA00022475"/>
    </source>
</evidence>
<dbReference type="InterPro" id="IPR036837">
    <property type="entry name" value="Cation_efflux_CTD_sf"/>
</dbReference>
<evidence type="ECO:0000259" key="11">
    <source>
        <dbReference type="Pfam" id="PF01545"/>
    </source>
</evidence>
<keyword evidence="16" id="KW-1185">Reference proteome</keyword>
<dbReference type="FunFam" id="3.30.70.1350:FF:000002">
    <property type="entry name" value="Ferrous-iron efflux pump FieF"/>
    <property type="match status" value="1"/>
</dbReference>
<dbReference type="InterPro" id="IPR027470">
    <property type="entry name" value="Cation_efflux_CTD"/>
</dbReference>
<evidence type="ECO:0000256" key="3">
    <source>
        <dbReference type="ARBA" id="ARBA00022448"/>
    </source>
</evidence>
<evidence type="ECO:0000256" key="1">
    <source>
        <dbReference type="ARBA" id="ARBA00004651"/>
    </source>
</evidence>
<keyword evidence="7" id="KW-0864">Zinc transport</keyword>
<evidence type="ECO:0000313" key="16">
    <source>
        <dbReference type="Proteomes" id="UP000615003"/>
    </source>
</evidence>
<accession>A0A2K4XCR0</accession>
<evidence type="ECO:0000256" key="6">
    <source>
        <dbReference type="ARBA" id="ARBA00022692"/>
    </source>
</evidence>
<evidence type="ECO:0000256" key="2">
    <source>
        <dbReference type="ARBA" id="ARBA00010212"/>
    </source>
</evidence>
<dbReference type="SUPFAM" id="SSF160240">
    <property type="entry name" value="Cation efflux protein cytoplasmic domain-like"/>
    <property type="match status" value="1"/>
</dbReference>
<evidence type="ECO:0000259" key="12">
    <source>
        <dbReference type="Pfam" id="PF16916"/>
    </source>
</evidence>
<dbReference type="Pfam" id="PF16916">
    <property type="entry name" value="ZT_dimer"/>
    <property type="match status" value="1"/>
</dbReference>
<evidence type="ECO:0000256" key="8">
    <source>
        <dbReference type="ARBA" id="ARBA00022989"/>
    </source>
</evidence>
<name>A0A2K4XCR0_PSEVC</name>
<feature type="transmembrane region" description="Helical" evidence="10">
    <location>
        <begin position="115"/>
        <end position="135"/>
    </location>
</feature>
<reference evidence="13 16" key="1">
    <citation type="submission" date="2015-06" db="EMBL/GenBank/DDBJ databases">
        <title>Genome sequence of Pseudoalteromonas carrageenovora.</title>
        <authorList>
            <person name="Xie B.-B."/>
            <person name="Rong J.-C."/>
            <person name="Qin Q.-L."/>
            <person name="Zhang Y.-Z."/>
        </authorList>
    </citation>
    <scope>NUCLEOTIDE SEQUENCE [LARGE SCALE GENOMIC DNA]</scope>
    <source>
        <strain evidence="13 16">IAM 12662</strain>
    </source>
</reference>
<dbReference type="SUPFAM" id="SSF161111">
    <property type="entry name" value="Cation efflux protein transmembrane domain-like"/>
    <property type="match status" value="1"/>
</dbReference>
<dbReference type="InterPro" id="IPR058533">
    <property type="entry name" value="Cation_efflux_TM"/>
</dbReference>
<evidence type="ECO:0000256" key="10">
    <source>
        <dbReference type="SAM" id="Phobius"/>
    </source>
</evidence>
<keyword evidence="3" id="KW-0813">Transport</keyword>
<comment type="similarity">
    <text evidence="2">Belongs to the cation diffusion facilitator (CDF) transporter (TC 2.A.4) family. FieF subfamily.</text>
</comment>
<dbReference type="EMBL" id="LT965928">
    <property type="protein sequence ID" value="SOU42110.1"/>
    <property type="molecule type" value="Genomic_DNA"/>
</dbReference>
<feature type="transmembrane region" description="Helical" evidence="10">
    <location>
        <begin position="51"/>
        <end position="69"/>
    </location>
</feature>
<feature type="domain" description="Cation efflux protein transmembrane" evidence="11">
    <location>
        <begin position="15"/>
        <end position="207"/>
    </location>
</feature>
<evidence type="ECO:0000313" key="13">
    <source>
        <dbReference type="EMBL" id="MBE0380976.1"/>
    </source>
</evidence>
<dbReference type="GO" id="GO:0015086">
    <property type="term" value="F:cadmium ion transmembrane transporter activity"/>
    <property type="evidence" value="ECO:0007669"/>
    <property type="project" value="TreeGrafter"/>
</dbReference>